<dbReference type="Proteomes" id="UP000886520">
    <property type="component" value="Chromosome 4"/>
</dbReference>
<keyword evidence="2" id="KW-1185">Reference proteome</keyword>
<protein>
    <submittedName>
        <fullName evidence="1">Uncharacterized protein</fullName>
    </submittedName>
</protein>
<sequence>MATSEVVSSLSEASRLCRSSLISSFSCTGQRLAFSFHCGGASQSSQREVYAKTLSAAAATSSFSFVEDASISNARTKCPPHSFPKICHIPIPLKRLRIKRDFAAKQVI</sequence>
<dbReference type="AlphaFoldDB" id="A0A9D4ZME2"/>
<organism evidence="1 2">
    <name type="scientific">Adiantum capillus-veneris</name>
    <name type="common">Maidenhair fern</name>
    <dbReference type="NCBI Taxonomy" id="13818"/>
    <lineage>
        <taxon>Eukaryota</taxon>
        <taxon>Viridiplantae</taxon>
        <taxon>Streptophyta</taxon>
        <taxon>Embryophyta</taxon>
        <taxon>Tracheophyta</taxon>
        <taxon>Polypodiopsida</taxon>
        <taxon>Polypodiidae</taxon>
        <taxon>Polypodiales</taxon>
        <taxon>Pteridineae</taxon>
        <taxon>Pteridaceae</taxon>
        <taxon>Vittarioideae</taxon>
        <taxon>Adiantum</taxon>
    </lineage>
</organism>
<proteinExistence type="predicted"/>
<evidence type="ECO:0000313" key="2">
    <source>
        <dbReference type="Proteomes" id="UP000886520"/>
    </source>
</evidence>
<comment type="caution">
    <text evidence="1">The sequence shown here is derived from an EMBL/GenBank/DDBJ whole genome shotgun (WGS) entry which is preliminary data.</text>
</comment>
<evidence type="ECO:0000313" key="1">
    <source>
        <dbReference type="EMBL" id="KAI5081038.1"/>
    </source>
</evidence>
<name>A0A9D4ZME2_ADICA</name>
<accession>A0A9D4ZME2</accession>
<dbReference type="EMBL" id="JABFUD020000004">
    <property type="protein sequence ID" value="KAI5081038.1"/>
    <property type="molecule type" value="Genomic_DNA"/>
</dbReference>
<reference evidence="1" key="1">
    <citation type="submission" date="2021-01" db="EMBL/GenBank/DDBJ databases">
        <title>Adiantum capillus-veneris genome.</title>
        <authorList>
            <person name="Fang Y."/>
            <person name="Liao Q."/>
        </authorList>
    </citation>
    <scope>NUCLEOTIDE SEQUENCE</scope>
    <source>
        <strain evidence="1">H3</strain>
        <tissue evidence="1">Leaf</tissue>
    </source>
</reference>
<gene>
    <name evidence="1" type="ORF">GOP47_0004221</name>
</gene>